<keyword evidence="7 13" id="KW-0375">Hydrogen ion transport</keyword>
<evidence type="ECO:0000256" key="9">
    <source>
        <dbReference type="ARBA" id="ARBA00023065"/>
    </source>
</evidence>
<protein>
    <recommendedName>
        <fullName evidence="3">ATP synthase subunit 9, mitochondrial</fullName>
    </recommendedName>
    <alternativeName>
        <fullName evidence="12">Lipid-binding protein</fullName>
    </alternativeName>
</protein>
<dbReference type="GO" id="GO:0031966">
    <property type="term" value="C:mitochondrial membrane"/>
    <property type="evidence" value="ECO:0007669"/>
    <property type="project" value="UniProtKB-SubCell"/>
</dbReference>
<dbReference type="CDD" id="cd18182">
    <property type="entry name" value="ATP-synt_Fo_c_ATP5G3"/>
    <property type="match status" value="1"/>
</dbReference>
<evidence type="ECO:0000256" key="4">
    <source>
        <dbReference type="ARBA" id="ARBA00022448"/>
    </source>
</evidence>
<keyword evidence="4 13" id="KW-0813">Transport</keyword>
<dbReference type="GO" id="GO:0015078">
    <property type="term" value="F:proton transmembrane transporter activity"/>
    <property type="evidence" value="ECO:0007669"/>
    <property type="project" value="InterPro"/>
</dbReference>
<feature type="transmembrane region" description="Helical" evidence="13">
    <location>
        <begin position="127"/>
        <end position="154"/>
    </location>
</feature>
<dbReference type="GO" id="GO:0008289">
    <property type="term" value="F:lipid binding"/>
    <property type="evidence" value="ECO:0007669"/>
    <property type="project" value="UniProtKB-KW"/>
</dbReference>
<dbReference type="GO" id="GO:0045259">
    <property type="term" value="C:proton-transporting ATP synthase complex"/>
    <property type="evidence" value="ECO:0007669"/>
    <property type="project" value="UniProtKB-KW"/>
</dbReference>
<dbReference type="GO" id="GO:0015986">
    <property type="term" value="P:proton motive force-driven ATP synthesis"/>
    <property type="evidence" value="ECO:0007669"/>
    <property type="project" value="InterPro"/>
</dbReference>
<evidence type="ECO:0000313" key="16">
    <source>
        <dbReference type="Proteomes" id="UP000215127"/>
    </source>
</evidence>
<keyword evidence="8 13" id="KW-1133">Transmembrane helix</keyword>
<dbReference type="InterPro" id="IPR002379">
    <property type="entry name" value="ATPase_proteolipid_c-like_dom"/>
</dbReference>
<dbReference type="PANTHER" id="PTHR10031:SF0">
    <property type="entry name" value="ATPASE PROTEIN 9"/>
    <property type="match status" value="1"/>
</dbReference>
<evidence type="ECO:0000256" key="2">
    <source>
        <dbReference type="ARBA" id="ARBA00006704"/>
    </source>
</evidence>
<comment type="subcellular location">
    <subcellularLocation>
        <location evidence="1">Mitochondrion membrane</location>
        <topology evidence="1">Multi-pass membrane protein</topology>
    </subcellularLocation>
</comment>
<gene>
    <name evidence="15" type="ORF">ZT3D7_G8243</name>
</gene>
<dbReference type="Gene3D" id="1.20.20.10">
    <property type="entry name" value="F1F0 ATP synthase subunit C"/>
    <property type="match status" value="1"/>
</dbReference>
<evidence type="ECO:0000259" key="14">
    <source>
        <dbReference type="Pfam" id="PF00137"/>
    </source>
</evidence>
<dbReference type="PROSITE" id="PS00605">
    <property type="entry name" value="ATPASE_C"/>
    <property type="match status" value="1"/>
</dbReference>
<dbReference type="Pfam" id="PF00137">
    <property type="entry name" value="ATP-synt_C"/>
    <property type="match status" value="1"/>
</dbReference>
<evidence type="ECO:0000313" key="15">
    <source>
        <dbReference type="EMBL" id="SMQ53090.1"/>
    </source>
</evidence>
<feature type="domain" description="V-ATPase proteolipid subunit C-like" evidence="14">
    <location>
        <begin position="91"/>
        <end position="152"/>
    </location>
</feature>
<dbReference type="HAMAP" id="MF_01396">
    <property type="entry name" value="ATP_synth_c_bact"/>
    <property type="match status" value="1"/>
</dbReference>
<dbReference type="InterPro" id="IPR000454">
    <property type="entry name" value="ATP_synth_F0_csu"/>
</dbReference>
<evidence type="ECO:0000256" key="12">
    <source>
        <dbReference type="ARBA" id="ARBA00030961"/>
    </source>
</evidence>
<keyword evidence="10 13" id="KW-0446">Lipid-binding</keyword>
<dbReference type="PRINTS" id="PR00124">
    <property type="entry name" value="ATPASEC"/>
</dbReference>
<evidence type="ECO:0000256" key="8">
    <source>
        <dbReference type="ARBA" id="ARBA00022989"/>
    </source>
</evidence>
<proteinExistence type="inferred from homology"/>
<keyword evidence="16" id="KW-1185">Reference proteome</keyword>
<keyword evidence="9 13" id="KW-0406">Ion transport</keyword>
<dbReference type="GO" id="GO:0033177">
    <property type="term" value="C:proton-transporting two-sector ATPase complex, proton-transporting domain"/>
    <property type="evidence" value="ECO:0007669"/>
    <property type="project" value="InterPro"/>
</dbReference>
<dbReference type="PANTHER" id="PTHR10031">
    <property type="entry name" value="ATP SYNTHASE LIPID-BINDING PROTEIN, MITOCHONDRIAL"/>
    <property type="match status" value="1"/>
</dbReference>
<keyword evidence="5" id="KW-0138">CF(0)</keyword>
<organism evidence="15 16">
    <name type="scientific">Zymoseptoria tritici (strain ST99CH_3D7)</name>
    <dbReference type="NCBI Taxonomy" id="1276538"/>
    <lineage>
        <taxon>Eukaryota</taxon>
        <taxon>Fungi</taxon>
        <taxon>Dikarya</taxon>
        <taxon>Ascomycota</taxon>
        <taxon>Pezizomycotina</taxon>
        <taxon>Dothideomycetes</taxon>
        <taxon>Dothideomycetidae</taxon>
        <taxon>Mycosphaerellales</taxon>
        <taxon>Mycosphaerellaceae</taxon>
        <taxon>Zymoseptoria</taxon>
    </lineage>
</organism>
<dbReference type="FunFam" id="1.20.20.10:FF:000008">
    <property type="entry name" value="ATPase subunit 9 homolog"/>
    <property type="match status" value="1"/>
</dbReference>
<sequence>MFASHRVVARASSNTLLSKRLLTTSIATPSRLPSTLLAHSPLHFSPRHGLLLSETSPFTRPHALTRHALQKRGVVATTTTAAIVLAAKMQGAGLATIACGGAAIGVGNVYAALIAGVARNPSLRPQLVAYAMVGFALAESMGLFGLMVAFLMLYAY</sequence>
<name>A0A1X7S0M7_ZYMT9</name>
<reference evidence="15 16" key="1">
    <citation type="submission" date="2016-06" db="EMBL/GenBank/DDBJ databases">
        <authorList>
            <person name="Kjaerup R.B."/>
            <person name="Dalgaard T.S."/>
            <person name="Juul-Madsen H.R."/>
        </authorList>
    </citation>
    <scope>NUCLEOTIDE SEQUENCE [LARGE SCALE GENOMIC DNA]</scope>
</reference>
<evidence type="ECO:0000256" key="1">
    <source>
        <dbReference type="ARBA" id="ARBA00004225"/>
    </source>
</evidence>
<dbReference type="InterPro" id="IPR020537">
    <property type="entry name" value="ATP_synth_F0_csu_DDCD_BS"/>
</dbReference>
<dbReference type="EMBL" id="LT853699">
    <property type="protein sequence ID" value="SMQ53090.1"/>
    <property type="molecule type" value="Genomic_DNA"/>
</dbReference>
<evidence type="ECO:0000256" key="3">
    <source>
        <dbReference type="ARBA" id="ARBA00019317"/>
    </source>
</evidence>
<keyword evidence="11 13" id="KW-0472">Membrane</keyword>
<dbReference type="SUPFAM" id="SSF81333">
    <property type="entry name" value="F1F0 ATP synthase subunit C"/>
    <property type="match status" value="1"/>
</dbReference>
<evidence type="ECO:0000256" key="10">
    <source>
        <dbReference type="ARBA" id="ARBA00023121"/>
    </source>
</evidence>
<dbReference type="Proteomes" id="UP000215127">
    <property type="component" value="Chromosome 8"/>
</dbReference>
<dbReference type="InterPro" id="IPR038662">
    <property type="entry name" value="ATP_synth_F0_csu_sf"/>
</dbReference>
<dbReference type="STRING" id="1276538.A0A1X7S0M7"/>
<evidence type="ECO:0000256" key="7">
    <source>
        <dbReference type="ARBA" id="ARBA00022781"/>
    </source>
</evidence>
<keyword evidence="6 13" id="KW-0812">Transmembrane</keyword>
<accession>A0A1X7S0M7</accession>
<evidence type="ECO:0000256" key="5">
    <source>
        <dbReference type="ARBA" id="ARBA00022547"/>
    </source>
</evidence>
<evidence type="ECO:0000256" key="6">
    <source>
        <dbReference type="ARBA" id="ARBA00022692"/>
    </source>
</evidence>
<evidence type="ECO:0000256" key="13">
    <source>
        <dbReference type="RuleBase" id="RU004221"/>
    </source>
</evidence>
<dbReference type="InterPro" id="IPR035921">
    <property type="entry name" value="F/V-ATP_Csub_sf"/>
</dbReference>
<evidence type="ECO:0000256" key="11">
    <source>
        <dbReference type="ARBA" id="ARBA00023136"/>
    </source>
</evidence>
<comment type="similarity">
    <text evidence="2 13">Belongs to the ATPase C chain family.</text>
</comment>
<feature type="transmembrane region" description="Helical" evidence="13">
    <location>
        <begin position="92"/>
        <end position="115"/>
    </location>
</feature>
<dbReference type="AlphaFoldDB" id="A0A1X7S0M7"/>